<feature type="transmembrane region" description="Helical" evidence="8">
    <location>
        <begin position="144"/>
        <end position="168"/>
    </location>
</feature>
<dbReference type="InterPro" id="IPR020846">
    <property type="entry name" value="MFS_dom"/>
</dbReference>
<keyword evidence="4" id="KW-1003">Cell membrane</keyword>
<feature type="transmembrane region" description="Helical" evidence="8">
    <location>
        <begin position="174"/>
        <end position="193"/>
    </location>
</feature>
<evidence type="ECO:0000256" key="5">
    <source>
        <dbReference type="ARBA" id="ARBA00022692"/>
    </source>
</evidence>
<dbReference type="PANTHER" id="PTHR43271:SF2">
    <property type="entry name" value="BLL2771 PROTEIN"/>
    <property type="match status" value="1"/>
</dbReference>
<evidence type="ECO:0000259" key="9">
    <source>
        <dbReference type="PROSITE" id="PS50850"/>
    </source>
</evidence>
<evidence type="ECO:0000256" key="6">
    <source>
        <dbReference type="ARBA" id="ARBA00022989"/>
    </source>
</evidence>
<dbReference type="PROSITE" id="PS50850">
    <property type="entry name" value="MFS"/>
    <property type="match status" value="1"/>
</dbReference>
<keyword evidence="7 8" id="KW-0472">Membrane</keyword>
<dbReference type="RefSeq" id="WP_345826300.1">
    <property type="nucleotide sequence ID" value="NZ_JBDIML010000007.1"/>
</dbReference>
<dbReference type="SUPFAM" id="SSF103473">
    <property type="entry name" value="MFS general substrate transporter"/>
    <property type="match status" value="1"/>
</dbReference>
<comment type="caution">
    <text evidence="10">The sequence shown here is derived from an EMBL/GenBank/DDBJ whole genome shotgun (WGS) entry which is preliminary data.</text>
</comment>
<gene>
    <name evidence="10" type="ORF">ABC228_16600</name>
</gene>
<dbReference type="CDD" id="cd17324">
    <property type="entry name" value="MFS_NepI_like"/>
    <property type="match status" value="1"/>
</dbReference>
<keyword evidence="6 8" id="KW-1133">Transmembrane helix</keyword>
<dbReference type="Gene3D" id="1.20.1250.20">
    <property type="entry name" value="MFS general substrate transporter like domains"/>
    <property type="match status" value="1"/>
</dbReference>
<dbReference type="Pfam" id="PF07690">
    <property type="entry name" value="MFS_1"/>
    <property type="match status" value="1"/>
</dbReference>
<feature type="transmembrane region" description="Helical" evidence="8">
    <location>
        <begin position="346"/>
        <end position="368"/>
    </location>
</feature>
<evidence type="ECO:0000256" key="4">
    <source>
        <dbReference type="ARBA" id="ARBA00022475"/>
    </source>
</evidence>
<comment type="subcellular location">
    <subcellularLocation>
        <location evidence="1">Cell membrane</location>
        <topology evidence="1">Multi-pass membrane protein</topology>
    </subcellularLocation>
</comment>
<dbReference type="Proteomes" id="UP001444625">
    <property type="component" value="Unassembled WGS sequence"/>
</dbReference>
<feature type="transmembrane region" description="Helical" evidence="8">
    <location>
        <begin position="257"/>
        <end position="275"/>
    </location>
</feature>
<feature type="transmembrane region" description="Helical" evidence="8">
    <location>
        <begin position="222"/>
        <end position="245"/>
    </location>
</feature>
<feature type="transmembrane region" description="Helical" evidence="8">
    <location>
        <begin position="282"/>
        <end position="302"/>
    </location>
</feature>
<evidence type="ECO:0000313" key="10">
    <source>
        <dbReference type="EMBL" id="MEN2768805.1"/>
    </source>
</evidence>
<proteinExistence type="inferred from homology"/>
<feature type="transmembrane region" description="Helical" evidence="8">
    <location>
        <begin position="308"/>
        <end position="334"/>
    </location>
</feature>
<feature type="transmembrane region" description="Helical" evidence="8">
    <location>
        <begin position="16"/>
        <end position="36"/>
    </location>
</feature>
<evidence type="ECO:0000256" key="1">
    <source>
        <dbReference type="ARBA" id="ARBA00004651"/>
    </source>
</evidence>
<comment type="similarity">
    <text evidence="2">Belongs to the major facilitator superfamily.</text>
</comment>
<feature type="transmembrane region" description="Helical" evidence="8">
    <location>
        <begin position="85"/>
        <end position="104"/>
    </location>
</feature>
<evidence type="ECO:0000256" key="8">
    <source>
        <dbReference type="SAM" id="Phobius"/>
    </source>
</evidence>
<keyword evidence="3" id="KW-0813">Transport</keyword>
<evidence type="ECO:0000256" key="7">
    <source>
        <dbReference type="ARBA" id="ARBA00023136"/>
    </source>
</evidence>
<protein>
    <submittedName>
        <fullName evidence="10">MFS transporter</fullName>
    </submittedName>
</protein>
<keyword evidence="11" id="KW-1185">Reference proteome</keyword>
<evidence type="ECO:0000256" key="3">
    <source>
        <dbReference type="ARBA" id="ARBA00022448"/>
    </source>
</evidence>
<feature type="domain" description="Major facilitator superfamily (MFS) profile" evidence="9">
    <location>
        <begin position="19"/>
        <end position="398"/>
    </location>
</feature>
<feature type="transmembrane region" description="Helical" evidence="8">
    <location>
        <begin position="56"/>
        <end position="73"/>
    </location>
</feature>
<dbReference type="InterPro" id="IPR036259">
    <property type="entry name" value="MFS_trans_sf"/>
</dbReference>
<feature type="transmembrane region" description="Helical" evidence="8">
    <location>
        <begin position="110"/>
        <end position="132"/>
    </location>
</feature>
<dbReference type="InterPro" id="IPR011701">
    <property type="entry name" value="MFS"/>
</dbReference>
<reference evidence="10 11" key="1">
    <citation type="submission" date="2024-05" db="EMBL/GenBank/DDBJ databases">
        <authorList>
            <person name="Haq I."/>
            <person name="Ullah Z."/>
            <person name="Ahmad R."/>
            <person name="Li M."/>
            <person name="Tong Y."/>
        </authorList>
    </citation>
    <scope>NUCLEOTIDE SEQUENCE [LARGE SCALE GENOMIC DNA]</scope>
    <source>
        <strain evidence="10 11">16A2E</strain>
    </source>
</reference>
<accession>A0ABU9XLB0</accession>
<name>A0ABU9XLB0_9BACI</name>
<evidence type="ECO:0000256" key="2">
    <source>
        <dbReference type="ARBA" id="ARBA00008335"/>
    </source>
</evidence>
<feature type="transmembrane region" description="Helical" evidence="8">
    <location>
        <begin position="374"/>
        <end position="393"/>
    </location>
</feature>
<dbReference type="EMBL" id="JBDIML010000007">
    <property type="protein sequence ID" value="MEN2768805.1"/>
    <property type="molecule type" value="Genomic_DNA"/>
</dbReference>
<keyword evidence="5 8" id="KW-0812">Transmembrane</keyword>
<organism evidence="10 11">
    <name type="scientific">Ornithinibacillus xuwenensis</name>
    <dbReference type="NCBI Taxonomy" id="3144668"/>
    <lineage>
        <taxon>Bacteria</taxon>
        <taxon>Bacillati</taxon>
        <taxon>Bacillota</taxon>
        <taxon>Bacilli</taxon>
        <taxon>Bacillales</taxon>
        <taxon>Bacillaceae</taxon>
        <taxon>Ornithinibacillus</taxon>
    </lineage>
</organism>
<evidence type="ECO:0000313" key="11">
    <source>
        <dbReference type="Proteomes" id="UP001444625"/>
    </source>
</evidence>
<dbReference type="PANTHER" id="PTHR43271">
    <property type="entry name" value="BLL2771 PROTEIN"/>
    <property type="match status" value="1"/>
</dbReference>
<sequence length="402" mass="44344">MMETVAVPNATKRFRYGVITFMLFWCALIVVSGAYVTTPLFGVFEDTFQVSKTMSAWTSSSFSFFYAVGFLLFGPLADRIGRKQIILLGLFSLTLVTIWIGMVSSFGSLIALRGLQGFVAATFAPSALAYAFEIFPKQKLVTTIGFISFGYVTSGIFGQVIADLIYQWANWEMVFLFLGGMYCITFVAVIFLLPNTAREQGKKGVRFYLYHSKLILKQRNFLLTYSITIMLLLTFMGMYTLLGSYLSGEPYNLSGEAILGIRALGIIGMVISPLTGRIVQRIGLLLTLRIGLGMAVLGLFLLGIGSHIVFLVLMSIIYVMGISMIFPAIMMVIGELGGERRALANAFYAFILFIGAMLGPIIAIWLLSIGSYRSTFFILSLLLVIGFVLSMFIQVKSQVQGT</sequence>